<evidence type="ECO:0008006" key="4">
    <source>
        <dbReference type="Google" id="ProtNLM"/>
    </source>
</evidence>
<sequence>MPSNITNLALLLAAARLVTPAPVITTITIYSTYTVTPVPLAKMQATSYSSVHGSGRGSSSNHPSGSALVLRLLISAIIRYPEGGFSML</sequence>
<keyword evidence="3" id="KW-1185">Reference proteome</keyword>
<dbReference type="Proteomes" id="UP000193144">
    <property type="component" value="Unassembled WGS sequence"/>
</dbReference>
<gene>
    <name evidence="2" type="ORF">BCR34DRAFT_272364</name>
</gene>
<comment type="caution">
    <text evidence="2">The sequence shown here is derived from an EMBL/GenBank/DDBJ whole genome shotgun (WGS) entry which is preliminary data.</text>
</comment>
<feature type="chain" id="PRO_5012598509" description="Secreted protein" evidence="1">
    <location>
        <begin position="21"/>
        <end position="88"/>
    </location>
</feature>
<protein>
    <recommendedName>
        <fullName evidence="4">Secreted protein</fullName>
    </recommendedName>
</protein>
<feature type="signal peptide" evidence="1">
    <location>
        <begin position="1"/>
        <end position="20"/>
    </location>
</feature>
<evidence type="ECO:0000313" key="2">
    <source>
        <dbReference type="EMBL" id="ORY13252.1"/>
    </source>
</evidence>
<evidence type="ECO:0000256" key="1">
    <source>
        <dbReference type="SAM" id="SignalP"/>
    </source>
</evidence>
<keyword evidence="1" id="KW-0732">Signal</keyword>
<proteinExistence type="predicted"/>
<dbReference type="AlphaFoldDB" id="A0A1Y1ZSN6"/>
<name>A0A1Y1ZSN6_9PLEO</name>
<organism evidence="2 3">
    <name type="scientific">Clohesyomyces aquaticus</name>
    <dbReference type="NCBI Taxonomy" id="1231657"/>
    <lineage>
        <taxon>Eukaryota</taxon>
        <taxon>Fungi</taxon>
        <taxon>Dikarya</taxon>
        <taxon>Ascomycota</taxon>
        <taxon>Pezizomycotina</taxon>
        <taxon>Dothideomycetes</taxon>
        <taxon>Pleosporomycetidae</taxon>
        <taxon>Pleosporales</taxon>
        <taxon>Lindgomycetaceae</taxon>
        <taxon>Clohesyomyces</taxon>
    </lineage>
</organism>
<evidence type="ECO:0000313" key="3">
    <source>
        <dbReference type="Proteomes" id="UP000193144"/>
    </source>
</evidence>
<accession>A0A1Y1ZSN6</accession>
<dbReference type="EMBL" id="MCFA01000043">
    <property type="protein sequence ID" value="ORY13252.1"/>
    <property type="molecule type" value="Genomic_DNA"/>
</dbReference>
<reference evidence="2 3" key="1">
    <citation type="submission" date="2016-07" db="EMBL/GenBank/DDBJ databases">
        <title>Pervasive Adenine N6-methylation of Active Genes in Fungi.</title>
        <authorList>
            <consortium name="DOE Joint Genome Institute"/>
            <person name="Mondo S.J."/>
            <person name="Dannebaum R.O."/>
            <person name="Kuo R.C."/>
            <person name="Labutti K."/>
            <person name="Haridas S."/>
            <person name="Kuo A."/>
            <person name="Salamov A."/>
            <person name="Ahrendt S.R."/>
            <person name="Lipzen A."/>
            <person name="Sullivan W."/>
            <person name="Andreopoulos W.B."/>
            <person name="Clum A."/>
            <person name="Lindquist E."/>
            <person name="Daum C."/>
            <person name="Ramamoorthy G.K."/>
            <person name="Gryganskyi A."/>
            <person name="Culley D."/>
            <person name="Magnuson J.K."/>
            <person name="James T.Y."/>
            <person name="O'Malley M.A."/>
            <person name="Stajich J.E."/>
            <person name="Spatafora J.W."/>
            <person name="Visel A."/>
            <person name="Grigoriev I.V."/>
        </authorList>
    </citation>
    <scope>NUCLEOTIDE SEQUENCE [LARGE SCALE GENOMIC DNA]</scope>
    <source>
        <strain evidence="2 3">CBS 115471</strain>
    </source>
</reference>